<dbReference type="GO" id="GO:0002758">
    <property type="term" value="P:innate immune response-activating signaling pathway"/>
    <property type="evidence" value="ECO:0007669"/>
    <property type="project" value="UniProtKB-ARBA"/>
</dbReference>
<dbReference type="Gene3D" id="3.40.50.300">
    <property type="entry name" value="P-loop containing nucleotide triphosphate hydrolases"/>
    <property type="match status" value="1"/>
</dbReference>
<dbReference type="GO" id="GO:0042742">
    <property type="term" value="P:defense response to bacterium"/>
    <property type="evidence" value="ECO:0007669"/>
    <property type="project" value="UniProtKB-ARBA"/>
</dbReference>
<dbReference type="Pfam" id="PF00931">
    <property type="entry name" value="NB-ARC"/>
    <property type="match status" value="1"/>
</dbReference>
<evidence type="ECO:0000259" key="4">
    <source>
        <dbReference type="Pfam" id="PF23559"/>
    </source>
</evidence>
<organism evidence="5 6">
    <name type="scientific">Rhynchospora tenuis</name>
    <dbReference type="NCBI Taxonomy" id="198213"/>
    <lineage>
        <taxon>Eukaryota</taxon>
        <taxon>Viridiplantae</taxon>
        <taxon>Streptophyta</taxon>
        <taxon>Embryophyta</taxon>
        <taxon>Tracheophyta</taxon>
        <taxon>Spermatophyta</taxon>
        <taxon>Magnoliopsida</taxon>
        <taxon>Liliopsida</taxon>
        <taxon>Poales</taxon>
        <taxon>Cyperaceae</taxon>
        <taxon>Cyperoideae</taxon>
        <taxon>Rhynchosporeae</taxon>
        <taxon>Rhynchospora</taxon>
    </lineage>
</organism>
<keyword evidence="2" id="KW-0611">Plant defense</keyword>
<dbReference type="InterPro" id="IPR058922">
    <property type="entry name" value="WHD_DRP"/>
</dbReference>
<evidence type="ECO:0000256" key="1">
    <source>
        <dbReference type="ARBA" id="ARBA00022737"/>
    </source>
</evidence>
<sequence length="605" mass="70319">MVKQTFKVPDGMLDQIKQIRSRFSEIEKDRLALRLPDDYRPRPYNSDLQIAPTSHFMVESDIIGRENEKAELIRLLSSENYDGKIISGVTIVGTGGIGKTTLAQLVYNDLKIRQKFDKFGWVRVSVDFNVQRLTREVVESLTGKSCDLANLSTLQIKFEEEIRGKSVFLVLDDMWNENRNQWESFRAPFMSASLVKILVTTRYEHVAQVKQVMPTFNLSYMSEEQIWQLFMHYAFGEFVQNTSSNLIDIGKQIVKKCGMLPLAVKSIACLLRHEPKEESWREILGSELWESDAANDIFPPLQISYARLPTNLKPCFLYCSMFPRNYRYSAEELVVLWISHGYVQTDGSKNADKIGWEYIKQLWQRSFFQGKYEEEEFHFTLHDMVHDLARFNSGDECYSIKGNMVPNFPERLYHLYIPEWITLVEVEPPPPGKFATLRSFLLDNDWFKIFRIAFIFSEAQKLRALRLASYYVDPDFSLITLKHLRYLSLHNWLLDRLPECICSLYSLQYVTLHYCPNLVELPESIGNLISLEELKISKCNDLSMLPVSFCQLKALRKLHLGLCSKLEELPADIRNLNNLEEVKISNCTELRALPASFCQLKALHK</sequence>
<accession>A0AAD6EYA2</accession>
<dbReference type="PRINTS" id="PR00364">
    <property type="entry name" value="DISEASERSIST"/>
</dbReference>
<keyword evidence="1" id="KW-0677">Repeat</keyword>
<dbReference type="AlphaFoldDB" id="A0AAD6EYA2"/>
<feature type="domain" description="Disease resistance protein winged helix" evidence="4">
    <location>
        <begin position="321"/>
        <end position="389"/>
    </location>
</feature>
<dbReference type="InterPro" id="IPR032675">
    <property type="entry name" value="LRR_dom_sf"/>
</dbReference>
<protein>
    <recommendedName>
        <fullName evidence="7">NB-ARC domain-containing protein</fullName>
    </recommendedName>
</protein>
<dbReference type="Gene3D" id="1.10.8.430">
    <property type="entry name" value="Helical domain of apoptotic protease-activating factors"/>
    <property type="match status" value="1"/>
</dbReference>
<dbReference type="GO" id="GO:0043531">
    <property type="term" value="F:ADP binding"/>
    <property type="evidence" value="ECO:0007669"/>
    <property type="project" value="InterPro"/>
</dbReference>
<name>A0AAD6EYA2_9POAL</name>
<dbReference type="PANTHER" id="PTHR36766:SF40">
    <property type="entry name" value="DISEASE RESISTANCE PROTEIN RGA3"/>
    <property type="match status" value="1"/>
</dbReference>
<evidence type="ECO:0000313" key="6">
    <source>
        <dbReference type="Proteomes" id="UP001210211"/>
    </source>
</evidence>
<dbReference type="InterPro" id="IPR036388">
    <property type="entry name" value="WH-like_DNA-bd_sf"/>
</dbReference>
<dbReference type="EMBL" id="JAMRDG010000001">
    <property type="protein sequence ID" value="KAJ3705579.1"/>
    <property type="molecule type" value="Genomic_DNA"/>
</dbReference>
<dbReference type="InterPro" id="IPR027417">
    <property type="entry name" value="P-loop_NTPase"/>
</dbReference>
<evidence type="ECO:0000256" key="2">
    <source>
        <dbReference type="ARBA" id="ARBA00022821"/>
    </source>
</evidence>
<dbReference type="InterPro" id="IPR002182">
    <property type="entry name" value="NB-ARC"/>
</dbReference>
<evidence type="ECO:0000313" key="5">
    <source>
        <dbReference type="EMBL" id="KAJ3705579.1"/>
    </source>
</evidence>
<dbReference type="SUPFAM" id="SSF52540">
    <property type="entry name" value="P-loop containing nucleoside triphosphate hydrolases"/>
    <property type="match status" value="1"/>
</dbReference>
<dbReference type="PANTHER" id="PTHR36766">
    <property type="entry name" value="PLANT BROAD-SPECTRUM MILDEW RESISTANCE PROTEIN RPW8"/>
    <property type="match status" value="1"/>
</dbReference>
<dbReference type="InterPro" id="IPR042197">
    <property type="entry name" value="Apaf_helical"/>
</dbReference>
<evidence type="ECO:0008006" key="7">
    <source>
        <dbReference type="Google" id="ProtNLM"/>
    </source>
</evidence>
<dbReference type="Gene3D" id="3.80.10.10">
    <property type="entry name" value="Ribonuclease Inhibitor"/>
    <property type="match status" value="1"/>
</dbReference>
<feature type="domain" description="NB-ARC" evidence="3">
    <location>
        <begin position="68"/>
        <end position="235"/>
    </location>
</feature>
<dbReference type="GO" id="GO:0009626">
    <property type="term" value="P:plant-type hypersensitive response"/>
    <property type="evidence" value="ECO:0007669"/>
    <property type="project" value="UniProtKB-ARBA"/>
</dbReference>
<gene>
    <name evidence="5" type="ORF">LUZ61_009284</name>
</gene>
<reference evidence="5 6" key="1">
    <citation type="journal article" date="2022" name="Cell">
        <title>Repeat-based holocentromeres influence genome architecture and karyotype evolution.</title>
        <authorList>
            <person name="Hofstatter P.G."/>
            <person name="Thangavel G."/>
            <person name="Lux T."/>
            <person name="Neumann P."/>
            <person name="Vondrak T."/>
            <person name="Novak P."/>
            <person name="Zhang M."/>
            <person name="Costa L."/>
            <person name="Castellani M."/>
            <person name="Scott A."/>
            <person name="Toegelov H."/>
            <person name="Fuchs J."/>
            <person name="Mata-Sucre Y."/>
            <person name="Dias Y."/>
            <person name="Vanzela A.L.L."/>
            <person name="Huettel B."/>
            <person name="Almeida C.C.S."/>
            <person name="Simkova H."/>
            <person name="Souza G."/>
            <person name="Pedrosa-Harand A."/>
            <person name="Macas J."/>
            <person name="Mayer K.F.X."/>
            <person name="Houben A."/>
            <person name="Marques A."/>
        </authorList>
    </citation>
    <scope>NUCLEOTIDE SEQUENCE [LARGE SCALE GENOMIC DNA]</scope>
    <source>
        <strain evidence="5">RhyTen1mFocal</strain>
    </source>
</reference>
<dbReference type="SUPFAM" id="SSF52058">
    <property type="entry name" value="L domain-like"/>
    <property type="match status" value="1"/>
</dbReference>
<dbReference type="Gene3D" id="1.10.10.10">
    <property type="entry name" value="Winged helix-like DNA-binding domain superfamily/Winged helix DNA-binding domain"/>
    <property type="match status" value="1"/>
</dbReference>
<dbReference type="Pfam" id="PF23559">
    <property type="entry name" value="WHD_DRP"/>
    <property type="match status" value="1"/>
</dbReference>
<keyword evidence="6" id="KW-1185">Reference proteome</keyword>
<evidence type="ECO:0000259" key="3">
    <source>
        <dbReference type="Pfam" id="PF00931"/>
    </source>
</evidence>
<comment type="caution">
    <text evidence="5">The sequence shown here is derived from an EMBL/GenBank/DDBJ whole genome shotgun (WGS) entry which is preliminary data.</text>
</comment>
<proteinExistence type="predicted"/>
<dbReference type="Proteomes" id="UP001210211">
    <property type="component" value="Unassembled WGS sequence"/>
</dbReference>
<dbReference type="FunFam" id="1.10.10.10:FF:000322">
    <property type="entry name" value="Probable disease resistance protein At1g63360"/>
    <property type="match status" value="1"/>
</dbReference>